<dbReference type="GO" id="GO:0098609">
    <property type="term" value="P:cell-cell adhesion"/>
    <property type="evidence" value="ECO:0007669"/>
    <property type="project" value="TreeGrafter"/>
</dbReference>
<reference evidence="1" key="3">
    <citation type="submission" date="2025-09" db="UniProtKB">
        <authorList>
            <consortium name="Ensembl"/>
        </authorList>
    </citation>
    <scope>IDENTIFICATION</scope>
</reference>
<dbReference type="Gene3D" id="2.130.10.130">
    <property type="entry name" value="Integrin alpha, N-terminal"/>
    <property type="match status" value="1"/>
</dbReference>
<dbReference type="GO" id="GO:0001525">
    <property type="term" value="P:angiogenesis"/>
    <property type="evidence" value="ECO:0007669"/>
    <property type="project" value="TreeGrafter"/>
</dbReference>
<sequence length="181" mass="19280">LALTPATALITGARRVLEWLLMVHLRAAWELGRDPGVAGGEGPSSAAISDSWLFPPPFPSSISILVGAPKANTSQANVTQGGSVYYCPWHRGNSSCTPIEFDQTGKGSISLMWVGASMFNPADKYLPSFACAPLYSWRTLKEESGRDPVGTCYLSVSNFTKFVEYSPCRSGTSSGNGGRVP</sequence>
<proteinExistence type="predicted"/>
<dbReference type="PANTHER" id="PTHR23220">
    <property type="entry name" value="INTEGRIN ALPHA"/>
    <property type="match status" value="1"/>
</dbReference>
<evidence type="ECO:0000313" key="1">
    <source>
        <dbReference type="Ensembl" id="ENSGAGP00000019979.1"/>
    </source>
</evidence>
<dbReference type="GO" id="GO:0007229">
    <property type="term" value="P:integrin-mediated signaling pathway"/>
    <property type="evidence" value="ECO:0007669"/>
    <property type="project" value="TreeGrafter"/>
</dbReference>
<dbReference type="GO" id="GO:0008305">
    <property type="term" value="C:integrin complex"/>
    <property type="evidence" value="ECO:0007669"/>
    <property type="project" value="TreeGrafter"/>
</dbReference>
<name>A0A452HXN2_9SAUR</name>
<dbReference type="STRING" id="38772.ENSGAGP00000019979"/>
<dbReference type="InterPro" id="IPR028994">
    <property type="entry name" value="Integrin_alpha_N"/>
</dbReference>
<protein>
    <submittedName>
        <fullName evidence="1">Uncharacterized protein</fullName>
    </submittedName>
</protein>
<dbReference type="GO" id="GO:0009897">
    <property type="term" value="C:external side of plasma membrane"/>
    <property type="evidence" value="ECO:0007669"/>
    <property type="project" value="TreeGrafter"/>
</dbReference>
<dbReference type="GO" id="GO:0007160">
    <property type="term" value="P:cell-matrix adhesion"/>
    <property type="evidence" value="ECO:0007669"/>
    <property type="project" value="TreeGrafter"/>
</dbReference>
<dbReference type="Ensembl" id="ENSGAGT00000022763.1">
    <property type="protein sequence ID" value="ENSGAGP00000019979.1"/>
    <property type="gene ID" value="ENSGAGG00000014717.1"/>
</dbReference>
<keyword evidence="2" id="KW-1185">Reference proteome</keyword>
<dbReference type="GO" id="GO:0033627">
    <property type="term" value="P:cell adhesion mediated by integrin"/>
    <property type="evidence" value="ECO:0007669"/>
    <property type="project" value="TreeGrafter"/>
</dbReference>
<reference evidence="1" key="2">
    <citation type="submission" date="2025-08" db="UniProtKB">
        <authorList>
            <consortium name="Ensembl"/>
        </authorList>
    </citation>
    <scope>IDENTIFICATION</scope>
</reference>
<evidence type="ECO:0000313" key="2">
    <source>
        <dbReference type="Proteomes" id="UP000291020"/>
    </source>
</evidence>
<dbReference type="SUPFAM" id="SSF69318">
    <property type="entry name" value="Integrin alpha N-terminal domain"/>
    <property type="match status" value="1"/>
</dbReference>
<dbReference type="GO" id="GO:0005178">
    <property type="term" value="F:integrin binding"/>
    <property type="evidence" value="ECO:0007669"/>
    <property type="project" value="TreeGrafter"/>
</dbReference>
<dbReference type="Proteomes" id="UP000291020">
    <property type="component" value="Unassembled WGS sequence"/>
</dbReference>
<reference evidence="2" key="1">
    <citation type="journal article" date="2017" name="PLoS ONE">
        <title>The Agassiz's desert tortoise genome provides a resource for the conservation of a threatened species.</title>
        <authorList>
            <person name="Tollis M."/>
            <person name="DeNardo D.F."/>
            <person name="Cornelius J.A."/>
            <person name="Dolby G.A."/>
            <person name="Edwards T."/>
            <person name="Henen B.T."/>
            <person name="Karl A.E."/>
            <person name="Murphy R.W."/>
            <person name="Kusumi K."/>
        </authorList>
    </citation>
    <scope>NUCLEOTIDE SEQUENCE [LARGE SCALE GENOMIC DNA]</scope>
</reference>
<dbReference type="AlphaFoldDB" id="A0A452HXN2"/>
<dbReference type="PANTHER" id="PTHR23220:SF3">
    <property type="entry name" value="INTEGRIN ALPHA-5"/>
    <property type="match status" value="1"/>
</dbReference>
<organism evidence="1 2">
    <name type="scientific">Gopherus agassizii</name>
    <name type="common">Agassiz's desert tortoise</name>
    <dbReference type="NCBI Taxonomy" id="38772"/>
    <lineage>
        <taxon>Eukaryota</taxon>
        <taxon>Metazoa</taxon>
        <taxon>Chordata</taxon>
        <taxon>Craniata</taxon>
        <taxon>Vertebrata</taxon>
        <taxon>Euteleostomi</taxon>
        <taxon>Archelosauria</taxon>
        <taxon>Testudinata</taxon>
        <taxon>Testudines</taxon>
        <taxon>Cryptodira</taxon>
        <taxon>Durocryptodira</taxon>
        <taxon>Testudinoidea</taxon>
        <taxon>Testudinidae</taxon>
        <taxon>Gopherus</taxon>
    </lineage>
</organism>
<accession>A0A452HXN2</accession>